<proteinExistence type="predicted"/>
<dbReference type="Proteomes" id="UP000322873">
    <property type="component" value="Unassembled WGS sequence"/>
</dbReference>
<dbReference type="AlphaFoldDB" id="A0A5M9JUH8"/>
<comment type="caution">
    <text evidence="1">The sequence shown here is derived from an EMBL/GenBank/DDBJ whole genome shotgun (WGS) entry which is preliminary data.</text>
</comment>
<name>A0A5M9JUH8_MONFR</name>
<evidence type="ECO:0000313" key="2">
    <source>
        <dbReference type="Proteomes" id="UP000322873"/>
    </source>
</evidence>
<dbReference type="EMBL" id="VICG01000005">
    <property type="protein sequence ID" value="KAA8571422.1"/>
    <property type="molecule type" value="Genomic_DNA"/>
</dbReference>
<keyword evidence="2" id="KW-1185">Reference proteome</keyword>
<sequence length="112" mass="12890">MASLMPILGISEEDLVLNALGNKRYDFTYGHYYFLNDDGSQVYCNPRGWKYFVPTDSDIGDGLWLEPRSVIEFCKSERFTKEAYEAAWRDAQLFDVNGNIVQLKCEAEEDGE</sequence>
<evidence type="ECO:0000313" key="1">
    <source>
        <dbReference type="EMBL" id="KAA8571422.1"/>
    </source>
</evidence>
<accession>A0A5M9JUH8</accession>
<organism evidence="1 2">
    <name type="scientific">Monilinia fructicola</name>
    <name type="common">Brown rot fungus</name>
    <name type="synonym">Ciboria fructicola</name>
    <dbReference type="NCBI Taxonomy" id="38448"/>
    <lineage>
        <taxon>Eukaryota</taxon>
        <taxon>Fungi</taxon>
        <taxon>Dikarya</taxon>
        <taxon>Ascomycota</taxon>
        <taxon>Pezizomycotina</taxon>
        <taxon>Leotiomycetes</taxon>
        <taxon>Helotiales</taxon>
        <taxon>Sclerotiniaceae</taxon>
        <taxon>Monilinia</taxon>
    </lineage>
</organism>
<reference evidence="1 2" key="1">
    <citation type="submission" date="2019-06" db="EMBL/GenBank/DDBJ databases">
        <title>Genome Sequence of the Brown Rot Fungal Pathogen Monilinia fructicola.</title>
        <authorList>
            <person name="De Miccolis Angelini R.M."/>
            <person name="Landi L."/>
            <person name="Abate D."/>
            <person name="Pollastro S."/>
            <person name="Romanazzi G."/>
            <person name="Faretra F."/>
        </authorList>
    </citation>
    <scope>NUCLEOTIDE SEQUENCE [LARGE SCALE GENOMIC DNA]</scope>
    <source>
        <strain evidence="1 2">Mfrc123</strain>
    </source>
</reference>
<gene>
    <name evidence="1" type="ORF">EYC84_001425</name>
</gene>
<protein>
    <submittedName>
        <fullName evidence="1">Uncharacterized protein</fullName>
    </submittedName>
</protein>